<evidence type="ECO:0000313" key="2">
    <source>
        <dbReference type="EMBL" id="AKE41687.1"/>
    </source>
</evidence>
<dbReference type="Proteomes" id="UP000033457">
    <property type="component" value="Chromosome"/>
</dbReference>
<sequence>MGELDTALLGLITQHPRFQPCVEVDQPLSFAELISPETLARADVECANIFHIEQAKHRLQLWFYTLLGDILNPSIYLMVNDNIVPLLDLEQGLFSRDPKGYWFGYRPHTTASLAQSGAVFGQNIAKLIDAICTYTDIRPAPLWAVVADGIVQPALAAGNYDFEQLRAIEIAQQLSQAVATGAGVRLPAARIEQISDGEMIAYQPEVEPDFVVSHRVSCCMIYHSPDIGKCTSCPHKPREDRIKDLIAASEMM</sequence>
<reference evidence="3 5" key="2">
    <citation type="submission" date="2018-12" db="EMBL/GenBank/DDBJ databases">
        <authorList>
            <consortium name="Pathogen Informatics"/>
        </authorList>
    </citation>
    <scope>NUCLEOTIDE SEQUENCE [LARGE SCALE GENOMIC DNA]</scope>
    <source>
        <strain evidence="3 5">NCTC949</strain>
    </source>
</reference>
<proteinExistence type="predicted"/>
<dbReference type="AlphaFoldDB" id="A0A0F6R0E0"/>
<evidence type="ECO:0000313" key="3">
    <source>
        <dbReference type="EMBL" id="VEH08963.1"/>
    </source>
</evidence>
<dbReference type="InterPro" id="IPR024726">
    <property type="entry name" value="FhuF_C"/>
</dbReference>
<dbReference type="HOGENOM" id="CLU_085298_1_0_11"/>
<accession>A0A0F6R0E0</accession>
<evidence type="ECO:0000259" key="1">
    <source>
        <dbReference type="Pfam" id="PF11575"/>
    </source>
</evidence>
<organism evidence="2 4">
    <name type="scientific">Corynebacterium kutscheri</name>
    <dbReference type="NCBI Taxonomy" id="35755"/>
    <lineage>
        <taxon>Bacteria</taxon>
        <taxon>Bacillati</taxon>
        <taxon>Actinomycetota</taxon>
        <taxon>Actinomycetes</taxon>
        <taxon>Mycobacteriales</taxon>
        <taxon>Corynebacteriaceae</taxon>
        <taxon>Corynebacterium</taxon>
    </lineage>
</organism>
<dbReference type="Proteomes" id="UP000271380">
    <property type="component" value="Chromosome"/>
</dbReference>
<feature type="domain" description="Ferric siderophore reductase C-terminal" evidence="1">
    <location>
        <begin position="215"/>
        <end position="235"/>
    </location>
</feature>
<name>A0A0F6R0E0_9CORY</name>
<dbReference type="GO" id="GO:0051537">
    <property type="term" value="F:2 iron, 2 sulfur cluster binding"/>
    <property type="evidence" value="ECO:0007669"/>
    <property type="project" value="InterPro"/>
</dbReference>
<dbReference type="OrthoDB" id="3290158at2"/>
<evidence type="ECO:0000313" key="4">
    <source>
        <dbReference type="Proteomes" id="UP000033457"/>
    </source>
</evidence>
<keyword evidence="4" id="KW-1185">Reference proteome</keyword>
<reference evidence="2 4" key="1">
    <citation type="journal article" date="2015" name="Genome Announc.">
        <title>Complete Genome Sequence of Corynebacterium kutscheri DSM 20755, a Corynebacterial Type Strain with Remarkably Low G+C Content of Chromosomal DNA.</title>
        <authorList>
            <person name="Ruckert C."/>
            <person name="Albersmeier A."/>
            <person name="Winkler A."/>
            <person name="Tauch A."/>
        </authorList>
    </citation>
    <scope>NUCLEOTIDE SEQUENCE [LARGE SCALE GENOMIC DNA]</scope>
    <source>
        <strain evidence="2 4">DSM 20755</strain>
    </source>
</reference>
<dbReference type="KEGG" id="cku:UL82_07630"/>
<dbReference type="EMBL" id="CP011312">
    <property type="protein sequence ID" value="AKE41687.1"/>
    <property type="molecule type" value="Genomic_DNA"/>
</dbReference>
<dbReference type="EMBL" id="LR134377">
    <property type="protein sequence ID" value="VEH08963.1"/>
    <property type="molecule type" value="Genomic_DNA"/>
</dbReference>
<dbReference type="Pfam" id="PF11575">
    <property type="entry name" value="FhuF_C"/>
    <property type="match status" value="1"/>
</dbReference>
<dbReference type="STRING" id="35755.UL82_07630"/>
<dbReference type="RefSeq" id="WP_046440082.1">
    <property type="nucleotide sequence ID" value="NZ_CP011312.1"/>
</dbReference>
<protein>
    <submittedName>
        <fullName evidence="2">FhuF 2Fe-2S C-terminal domain</fullName>
    </submittedName>
    <submittedName>
        <fullName evidence="3">Uncharacterized Fe-S protein</fullName>
    </submittedName>
</protein>
<evidence type="ECO:0000313" key="5">
    <source>
        <dbReference type="Proteomes" id="UP000271380"/>
    </source>
</evidence>
<gene>
    <name evidence="3" type="ORF">NCTC949_02089</name>
    <name evidence="2" type="ORF">UL82_07630</name>
</gene>